<dbReference type="PANTHER" id="PTHR41324:SF1">
    <property type="entry name" value="DUF2232 DOMAIN-CONTAINING PROTEIN"/>
    <property type="match status" value="1"/>
</dbReference>
<name>A0A4R3N724_9BACI</name>
<feature type="transmembrane region" description="Helical" evidence="1">
    <location>
        <begin position="12"/>
        <end position="44"/>
    </location>
</feature>
<dbReference type="Proteomes" id="UP000294650">
    <property type="component" value="Unassembled WGS sequence"/>
</dbReference>
<evidence type="ECO:0000313" key="3">
    <source>
        <dbReference type="Proteomes" id="UP000294650"/>
    </source>
</evidence>
<organism evidence="2 3">
    <name type="scientific">Melghiribacillus thermohalophilus</name>
    <dbReference type="NCBI Taxonomy" id="1324956"/>
    <lineage>
        <taxon>Bacteria</taxon>
        <taxon>Bacillati</taxon>
        <taxon>Bacillota</taxon>
        <taxon>Bacilli</taxon>
        <taxon>Bacillales</taxon>
        <taxon>Bacillaceae</taxon>
        <taxon>Melghiribacillus</taxon>
    </lineage>
</organism>
<dbReference type="PANTHER" id="PTHR41324">
    <property type="entry name" value="MEMBRANE PROTEIN-RELATED"/>
    <property type="match status" value="1"/>
</dbReference>
<protein>
    <submittedName>
        <fullName evidence="2">Uncharacterized protein YybS (DUF2232 family)</fullName>
    </submittedName>
</protein>
<keyword evidence="1" id="KW-0812">Transmembrane</keyword>
<keyword evidence="1" id="KW-1133">Transmembrane helix</keyword>
<feature type="transmembrane region" description="Helical" evidence="1">
    <location>
        <begin position="56"/>
        <end position="80"/>
    </location>
</feature>
<sequence length="315" mass="35621">MKQSKTLTEGALFAGIYLVLLLITFFIPLIGFLSFFLLSVPYIIYGARHGLRPSVVLFLATVLFSVLFATIVSVPVTVFAGLGGIATGVFIYHKRSPYEAWAGGAVSFTLGIVIVYVALEWLFQINWYDELQHMLETSVDQTKIMVEQFGGEVSEEQMNLLELQIQQMLYLFPTGIALFGIVFAFISQWIGYKVLKRLGGDSTDHFPPFKRFTLPSALLWYYLIAMVGMWMFNEQGSMFHQAVANVYTLTGLLIALQGISFIFYWIDYKKWPKAIPVVVISGIILFPFLFLYPVRILGIIDIGFHLRDRLESGGK</sequence>
<dbReference type="EMBL" id="SMAN01000005">
    <property type="protein sequence ID" value="TCT24604.1"/>
    <property type="molecule type" value="Genomic_DNA"/>
</dbReference>
<feature type="transmembrane region" description="Helical" evidence="1">
    <location>
        <begin position="212"/>
        <end position="232"/>
    </location>
</feature>
<reference evidence="2 3" key="1">
    <citation type="submission" date="2019-03" db="EMBL/GenBank/DDBJ databases">
        <title>Genomic Encyclopedia of Type Strains, Phase IV (KMG-IV): sequencing the most valuable type-strain genomes for metagenomic binning, comparative biology and taxonomic classification.</title>
        <authorList>
            <person name="Goeker M."/>
        </authorList>
    </citation>
    <scope>NUCLEOTIDE SEQUENCE [LARGE SCALE GENOMIC DNA]</scope>
    <source>
        <strain evidence="2 3">DSM 25894</strain>
    </source>
</reference>
<feature type="transmembrane region" description="Helical" evidence="1">
    <location>
        <begin position="278"/>
        <end position="300"/>
    </location>
</feature>
<keyword evidence="3" id="KW-1185">Reference proteome</keyword>
<gene>
    <name evidence="2" type="ORF">EDD68_10558</name>
</gene>
<keyword evidence="1" id="KW-0472">Membrane</keyword>
<dbReference type="Pfam" id="PF09991">
    <property type="entry name" value="DUF2232"/>
    <property type="match status" value="1"/>
</dbReference>
<evidence type="ECO:0000256" key="1">
    <source>
        <dbReference type="SAM" id="Phobius"/>
    </source>
</evidence>
<dbReference type="AlphaFoldDB" id="A0A4R3N724"/>
<dbReference type="RefSeq" id="WP_132371331.1">
    <property type="nucleotide sequence ID" value="NZ_SMAN01000005.1"/>
</dbReference>
<proteinExistence type="predicted"/>
<feature type="transmembrane region" description="Helical" evidence="1">
    <location>
        <begin position="100"/>
        <end position="123"/>
    </location>
</feature>
<feature type="transmembrane region" description="Helical" evidence="1">
    <location>
        <begin position="244"/>
        <end position="266"/>
    </location>
</feature>
<accession>A0A4R3N724</accession>
<feature type="transmembrane region" description="Helical" evidence="1">
    <location>
        <begin position="168"/>
        <end position="192"/>
    </location>
</feature>
<evidence type="ECO:0000313" key="2">
    <source>
        <dbReference type="EMBL" id="TCT24604.1"/>
    </source>
</evidence>
<dbReference type="OrthoDB" id="2987886at2"/>
<dbReference type="InterPro" id="IPR018710">
    <property type="entry name" value="DUF2232"/>
</dbReference>
<comment type="caution">
    <text evidence="2">The sequence shown here is derived from an EMBL/GenBank/DDBJ whole genome shotgun (WGS) entry which is preliminary data.</text>
</comment>